<gene>
    <name evidence="1" type="ORF">S01H4_16662</name>
</gene>
<dbReference type="AlphaFoldDB" id="X0YJ25"/>
<proteinExistence type="predicted"/>
<comment type="caution">
    <text evidence="1">The sequence shown here is derived from an EMBL/GenBank/DDBJ whole genome shotgun (WGS) entry which is preliminary data.</text>
</comment>
<protein>
    <recommendedName>
        <fullName evidence="2">Glycosyl transferase family 1 domain-containing protein</fullName>
    </recommendedName>
</protein>
<evidence type="ECO:0000313" key="1">
    <source>
        <dbReference type="EMBL" id="GAG56059.1"/>
    </source>
</evidence>
<organism evidence="1">
    <name type="scientific">marine sediment metagenome</name>
    <dbReference type="NCBI Taxonomy" id="412755"/>
    <lineage>
        <taxon>unclassified sequences</taxon>
        <taxon>metagenomes</taxon>
        <taxon>ecological metagenomes</taxon>
    </lineage>
</organism>
<dbReference type="Gene3D" id="3.40.50.2000">
    <property type="entry name" value="Glycogen Phosphorylase B"/>
    <property type="match status" value="1"/>
</dbReference>
<dbReference type="SUPFAM" id="SSF53756">
    <property type="entry name" value="UDP-Glycosyltransferase/glycogen phosphorylase"/>
    <property type="match status" value="1"/>
</dbReference>
<sequence>MKLSFNTINSGLANNGGSRTVILCSQTLEKLGHRCDIIGVDDRFTWFKHKPIIPYFPSDLEVVIATACTTVASTLSCNVPIKAWYIRGNESWVYNEEQLKTCYNAGLFNIVNSKGLKQKLATYGADSVVVYPGIDFCWENRNLRPKNKIRIGCLYQKKPTKRWKDFVALAKILGTKQYEYVGFGDTMRDDEFLTNFWVHASIEELNNVYSSCHIWFAPTELEGLFNVAIEAALCGCLIVCGDEPIGGMIYDYAFNDNTAMVYERKNIEHAAELIRNPNWSCIERMDNHLRNNIGSREKNMKKLVNYLEEL</sequence>
<evidence type="ECO:0008006" key="2">
    <source>
        <dbReference type="Google" id="ProtNLM"/>
    </source>
</evidence>
<reference evidence="1" key="1">
    <citation type="journal article" date="2014" name="Front. Microbiol.">
        <title>High frequency of phylogenetically diverse reductive dehalogenase-homologous genes in deep subseafloor sedimentary metagenomes.</title>
        <authorList>
            <person name="Kawai M."/>
            <person name="Futagami T."/>
            <person name="Toyoda A."/>
            <person name="Takaki Y."/>
            <person name="Nishi S."/>
            <person name="Hori S."/>
            <person name="Arai W."/>
            <person name="Tsubouchi T."/>
            <person name="Morono Y."/>
            <person name="Uchiyama I."/>
            <person name="Ito T."/>
            <person name="Fujiyama A."/>
            <person name="Inagaki F."/>
            <person name="Takami H."/>
        </authorList>
    </citation>
    <scope>NUCLEOTIDE SEQUENCE</scope>
    <source>
        <strain evidence="1">Expedition CK06-06</strain>
    </source>
</reference>
<name>X0YJ25_9ZZZZ</name>
<accession>X0YJ25</accession>
<dbReference type="EMBL" id="BART01007310">
    <property type="protein sequence ID" value="GAG56059.1"/>
    <property type="molecule type" value="Genomic_DNA"/>
</dbReference>